<evidence type="ECO:0000259" key="1">
    <source>
        <dbReference type="Pfam" id="PF02225"/>
    </source>
</evidence>
<protein>
    <recommendedName>
        <fullName evidence="1">PA domain-containing protein</fullName>
    </recommendedName>
</protein>
<proteinExistence type="predicted"/>
<dbReference type="InterPro" id="IPR046450">
    <property type="entry name" value="PA_dom_sf"/>
</dbReference>
<dbReference type="EMBL" id="JAVRJZ010000012">
    <property type="protein sequence ID" value="KAK2716157.1"/>
    <property type="molecule type" value="Genomic_DNA"/>
</dbReference>
<dbReference type="Gene3D" id="3.50.30.30">
    <property type="match status" value="1"/>
</dbReference>
<keyword evidence="3" id="KW-1185">Reference proteome</keyword>
<sequence>MDNQVPTIDWTSNSDDYIMANMNITYWDDKNMVTITERGELAKFGTGKIGIAKGKLFHIINNGTDYGCEKRFKNHPENINWVALVRRGKCYFDEKIEAAFASNASAVIVYNNRDDGLQKMTLKTRFRKYLF</sequence>
<evidence type="ECO:0000313" key="2">
    <source>
        <dbReference type="EMBL" id="KAK2716157.1"/>
    </source>
</evidence>
<gene>
    <name evidence="2" type="ORF">QYM36_010660</name>
</gene>
<name>A0AA88L4B9_ARTSF</name>
<evidence type="ECO:0000313" key="3">
    <source>
        <dbReference type="Proteomes" id="UP001187531"/>
    </source>
</evidence>
<accession>A0AA88L4B9</accession>
<reference evidence="2" key="1">
    <citation type="submission" date="2023-07" db="EMBL/GenBank/DDBJ databases">
        <title>Chromosome-level genome assembly of Artemia franciscana.</title>
        <authorList>
            <person name="Jo E."/>
        </authorList>
    </citation>
    <scope>NUCLEOTIDE SEQUENCE</scope>
    <source>
        <tissue evidence="2">Whole body</tissue>
    </source>
</reference>
<dbReference type="SUPFAM" id="SSF52025">
    <property type="entry name" value="PA domain"/>
    <property type="match status" value="1"/>
</dbReference>
<comment type="caution">
    <text evidence="2">The sequence shown here is derived from an EMBL/GenBank/DDBJ whole genome shotgun (WGS) entry which is preliminary data.</text>
</comment>
<dbReference type="Pfam" id="PF02225">
    <property type="entry name" value="PA"/>
    <property type="match status" value="1"/>
</dbReference>
<dbReference type="Proteomes" id="UP001187531">
    <property type="component" value="Unassembled WGS sequence"/>
</dbReference>
<feature type="domain" description="PA" evidence="1">
    <location>
        <begin position="64"/>
        <end position="118"/>
    </location>
</feature>
<organism evidence="2 3">
    <name type="scientific">Artemia franciscana</name>
    <name type="common">Brine shrimp</name>
    <name type="synonym">Artemia sanfranciscana</name>
    <dbReference type="NCBI Taxonomy" id="6661"/>
    <lineage>
        <taxon>Eukaryota</taxon>
        <taxon>Metazoa</taxon>
        <taxon>Ecdysozoa</taxon>
        <taxon>Arthropoda</taxon>
        <taxon>Crustacea</taxon>
        <taxon>Branchiopoda</taxon>
        <taxon>Anostraca</taxon>
        <taxon>Artemiidae</taxon>
        <taxon>Artemia</taxon>
    </lineage>
</organism>
<dbReference type="InterPro" id="IPR003137">
    <property type="entry name" value="PA_domain"/>
</dbReference>
<dbReference type="AlphaFoldDB" id="A0AA88L4B9"/>